<gene>
    <name evidence="9" type="ORF">F3Y22_tig00111192pilonHSYRG00022</name>
</gene>
<dbReference type="GO" id="GO:0016757">
    <property type="term" value="F:glycosyltransferase activity"/>
    <property type="evidence" value="ECO:0007669"/>
    <property type="project" value="UniProtKB-KW"/>
</dbReference>
<keyword evidence="2" id="KW-0328">Glycosyltransferase</keyword>
<name>A0A6A2YXL3_HIBSY</name>
<evidence type="ECO:0000256" key="4">
    <source>
        <dbReference type="ARBA" id="ARBA00022692"/>
    </source>
</evidence>
<dbReference type="GO" id="GO:0016020">
    <property type="term" value="C:membrane"/>
    <property type="evidence" value="ECO:0007669"/>
    <property type="project" value="UniProtKB-SubCell"/>
</dbReference>
<keyword evidence="10" id="KW-1185">Reference proteome</keyword>
<comment type="caution">
    <text evidence="9">The sequence shown here is derived from an EMBL/GenBank/DDBJ whole genome shotgun (WGS) entry which is preliminary data.</text>
</comment>
<dbReference type="Proteomes" id="UP000436088">
    <property type="component" value="Unassembled WGS sequence"/>
</dbReference>
<keyword evidence="6" id="KW-0472">Membrane</keyword>
<dbReference type="AlphaFoldDB" id="A0A6A2YXL3"/>
<dbReference type="InterPro" id="IPR056508">
    <property type="entry name" value="HPAT-like"/>
</dbReference>
<dbReference type="Pfam" id="PF23452">
    <property type="entry name" value="HPAT"/>
    <property type="match status" value="1"/>
</dbReference>
<dbReference type="PANTHER" id="PTHR31485">
    <property type="entry name" value="PEPTIDYL SERINE ALPHA-GALACTOSYLTRANSFERASE"/>
    <property type="match status" value="1"/>
</dbReference>
<evidence type="ECO:0000259" key="8">
    <source>
        <dbReference type="Pfam" id="PF23452"/>
    </source>
</evidence>
<accession>A0A6A2YXL3</accession>
<reference evidence="9" key="1">
    <citation type="submission" date="2019-09" db="EMBL/GenBank/DDBJ databases">
        <title>Draft genome information of white flower Hibiscus syriacus.</title>
        <authorList>
            <person name="Kim Y.-M."/>
        </authorList>
    </citation>
    <scope>NUCLEOTIDE SEQUENCE [LARGE SCALE GENOMIC DNA]</scope>
    <source>
        <strain evidence="9">YM2019G1</strain>
    </source>
</reference>
<evidence type="ECO:0000313" key="10">
    <source>
        <dbReference type="Proteomes" id="UP000436088"/>
    </source>
</evidence>
<feature type="domain" description="Hydroxyproline O-arabinosyltransferase-like" evidence="8">
    <location>
        <begin position="157"/>
        <end position="215"/>
    </location>
</feature>
<keyword evidence="5" id="KW-1133">Transmembrane helix</keyword>
<dbReference type="PANTHER" id="PTHR31485:SF4">
    <property type="entry name" value="HYDROXYPROLINE O-ARABINOSYLTRANSFERASE RDN1"/>
    <property type="match status" value="1"/>
</dbReference>
<evidence type="ECO:0000256" key="6">
    <source>
        <dbReference type="ARBA" id="ARBA00023136"/>
    </source>
</evidence>
<dbReference type="GO" id="GO:0006508">
    <property type="term" value="P:proteolysis"/>
    <property type="evidence" value="ECO:0007669"/>
    <property type="project" value="UniProtKB-KW"/>
</dbReference>
<keyword evidence="4" id="KW-0812">Transmembrane</keyword>
<evidence type="ECO:0000256" key="5">
    <source>
        <dbReference type="ARBA" id="ARBA00022989"/>
    </source>
</evidence>
<feature type="region of interest" description="Disordered" evidence="7">
    <location>
        <begin position="14"/>
        <end position="46"/>
    </location>
</feature>
<protein>
    <submittedName>
        <fullName evidence="9">Subtilisin-like protease-like</fullName>
    </submittedName>
</protein>
<evidence type="ECO:0000256" key="3">
    <source>
        <dbReference type="ARBA" id="ARBA00022679"/>
    </source>
</evidence>
<evidence type="ECO:0000313" key="9">
    <source>
        <dbReference type="EMBL" id="KAE8683692.1"/>
    </source>
</evidence>
<evidence type="ECO:0000256" key="1">
    <source>
        <dbReference type="ARBA" id="ARBA00004167"/>
    </source>
</evidence>
<dbReference type="GO" id="GO:0008233">
    <property type="term" value="F:peptidase activity"/>
    <property type="evidence" value="ECO:0007669"/>
    <property type="project" value="UniProtKB-KW"/>
</dbReference>
<sequence length="269" mass="30252">MVQSSFIRLEEPYNHLLGPQNNPNRYPPVSDSNEDPGKCRFENGGGSTMAHTVMRIWLERRLGTEELKAVAEHLIVARSEAALTRVLLSYCLQCIGADSFLWISEGFMILFEILLQRVRDMPGSEMGKFTRILHSGKPDRLMEEIPTFIVDPFPEGLDRSELEKISPTWMNISLRMKDDPATDQASGWVQEMYAYAVASALHDVRHVLREDFMLQGELTYGKIGEWCFDKRSHLSGPPPRNLSLPPPGVPESVVSSSCNLQGISLCTVT</sequence>
<dbReference type="EMBL" id="VEPZ02001260">
    <property type="protein sequence ID" value="KAE8683692.1"/>
    <property type="molecule type" value="Genomic_DNA"/>
</dbReference>
<comment type="subcellular location">
    <subcellularLocation>
        <location evidence="1">Membrane</location>
        <topology evidence="1">Single-pass membrane protein</topology>
    </subcellularLocation>
</comment>
<dbReference type="InterPro" id="IPR044845">
    <property type="entry name" value="HPAT/SRGT1-like"/>
</dbReference>
<keyword evidence="3" id="KW-0808">Transferase</keyword>
<organism evidence="9 10">
    <name type="scientific">Hibiscus syriacus</name>
    <name type="common">Rose of Sharon</name>
    <dbReference type="NCBI Taxonomy" id="106335"/>
    <lineage>
        <taxon>Eukaryota</taxon>
        <taxon>Viridiplantae</taxon>
        <taxon>Streptophyta</taxon>
        <taxon>Embryophyta</taxon>
        <taxon>Tracheophyta</taxon>
        <taxon>Spermatophyta</taxon>
        <taxon>Magnoliopsida</taxon>
        <taxon>eudicotyledons</taxon>
        <taxon>Gunneridae</taxon>
        <taxon>Pentapetalae</taxon>
        <taxon>rosids</taxon>
        <taxon>malvids</taxon>
        <taxon>Malvales</taxon>
        <taxon>Malvaceae</taxon>
        <taxon>Malvoideae</taxon>
        <taxon>Hibiscus</taxon>
    </lineage>
</organism>
<evidence type="ECO:0000256" key="7">
    <source>
        <dbReference type="SAM" id="MobiDB-lite"/>
    </source>
</evidence>
<evidence type="ECO:0000256" key="2">
    <source>
        <dbReference type="ARBA" id="ARBA00022676"/>
    </source>
</evidence>
<proteinExistence type="predicted"/>